<keyword evidence="5" id="KW-1185">Reference proteome</keyword>
<name>A0ABV5ZHC5_9BACT</name>
<reference evidence="4 5" key="1">
    <citation type="submission" date="2024-09" db="EMBL/GenBank/DDBJ databases">
        <authorList>
            <person name="Sun Q."/>
            <person name="Mori K."/>
        </authorList>
    </citation>
    <scope>NUCLEOTIDE SEQUENCE [LARGE SCALE GENOMIC DNA]</scope>
    <source>
        <strain evidence="4 5">ATCC 51272</strain>
    </source>
</reference>
<evidence type="ECO:0000256" key="3">
    <source>
        <dbReference type="SAM" id="SignalP"/>
    </source>
</evidence>
<dbReference type="InterPro" id="IPR011990">
    <property type="entry name" value="TPR-like_helical_dom_sf"/>
</dbReference>
<dbReference type="EMBL" id="JBHLZF010000001">
    <property type="protein sequence ID" value="MFB9896772.1"/>
    <property type="molecule type" value="Genomic_DNA"/>
</dbReference>
<feature type="signal peptide" evidence="3">
    <location>
        <begin position="1"/>
        <end position="19"/>
    </location>
</feature>
<sequence length="233" mass="27295">MKKLRYLLLLLLCTVQALAVSAQSDRQFIRNGNRLYRQQNYAKAEIEYRKALGKNGRNTQAMYNLGCALMQQQKDSAAIVQLQNAGKAETARVRKAMAYHNIGVICQKHQLYGEAIEAYKESLRNRPDNNETRYNLALCKRLAKKQKQNGGKDNKNDKQKDNKNDKDKQKQDKQNKQDSKQDKQQQQPRPEEQMSKDNAEQLLNYAVQAERATQQRMKQQQQQPQRRRLQKNW</sequence>
<dbReference type="SMART" id="SM00028">
    <property type="entry name" value="TPR"/>
    <property type="match status" value="3"/>
</dbReference>
<evidence type="ECO:0000313" key="5">
    <source>
        <dbReference type="Proteomes" id="UP001589688"/>
    </source>
</evidence>
<feature type="compositionally biased region" description="Basic and acidic residues" evidence="2">
    <location>
        <begin position="150"/>
        <end position="199"/>
    </location>
</feature>
<dbReference type="InterPro" id="IPR019734">
    <property type="entry name" value="TPR_rpt"/>
</dbReference>
<feature type="compositionally biased region" description="Low complexity" evidence="2">
    <location>
        <begin position="214"/>
        <end position="224"/>
    </location>
</feature>
<feature type="region of interest" description="Disordered" evidence="2">
    <location>
        <begin position="144"/>
        <end position="233"/>
    </location>
</feature>
<keyword evidence="1" id="KW-0802">TPR repeat</keyword>
<keyword evidence="3" id="KW-0732">Signal</keyword>
<organism evidence="4 5">
    <name type="scientific">Hallella seregens ATCC 51272</name>
    <dbReference type="NCBI Taxonomy" id="1336250"/>
    <lineage>
        <taxon>Bacteria</taxon>
        <taxon>Pseudomonadati</taxon>
        <taxon>Bacteroidota</taxon>
        <taxon>Bacteroidia</taxon>
        <taxon>Bacteroidales</taxon>
        <taxon>Prevotellaceae</taxon>
        <taxon>Hallella</taxon>
    </lineage>
</organism>
<evidence type="ECO:0000313" key="4">
    <source>
        <dbReference type="EMBL" id="MFB9896772.1"/>
    </source>
</evidence>
<dbReference type="PROSITE" id="PS50005">
    <property type="entry name" value="TPR"/>
    <property type="match status" value="1"/>
</dbReference>
<evidence type="ECO:0000256" key="2">
    <source>
        <dbReference type="SAM" id="MobiDB-lite"/>
    </source>
</evidence>
<dbReference type="Pfam" id="PF13181">
    <property type="entry name" value="TPR_8"/>
    <property type="match status" value="1"/>
</dbReference>
<dbReference type="SUPFAM" id="SSF48452">
    <property type="entry name" value="TPR-like"/>
    <property type="match status" value="1"/>
</dbReference>
<dbReference type="RefSeq" id="WP_027951938.1">
    <property type="nucleotide sequence ID" value="NZ_JADU01000009.1"/>
</dbReference>
<comment type="caution">
    <text evidence="4">The sequence shown here is derived from an EMBL/GenBank/DDBJ whole genome shotgun (WGS) entry which is preliminary data.</text>
</comment>
<protein>
    <submittedName>
        <fullName evidence="4">Tetratricopeptide repeat protein</fullName>
    </submittedName>
</protein>
<dbReference type="Gene3D" id="1.25.40.10">
    <property type="entry name" value="Tetratricopeptide repeat domain"/>
    <property type="match status" value="2"/>
</dbReference>
<evidence type="ECO:0000256" key="1">
    <source>
        <dbReference type="PROSITE-ProRule" id="PRU00339"/>
    </source>
</evidence>
<proteinExistence type="predicted"/>
<dbReference type="Proteomes" id="UP001589688">
    <property type="component" value="Unassembled WGS sequence"/>
</dbReference>
<feature type="repeat" description="TPR" evidence="1">
    <location>
        <begin position="96"/>
        <end position="129"/>
    </location>
</feature>
<accession>A0ABV5ZHC5</accession>
<dbReference type="Pfam" id="PF13432">
    <property type="entry name" value="TPR_16"/>
    <property type="match status" value="1"/>
</dbReference>
<feature type="chain" id="PRO_5045651566" evidence="3">
    <location>
        <begin position="20"/>
        <end position="233"/>
    </location>
</feature>
<gene>
    <name evidence="4" type="ORF">ACFFK8_02800</name>
</gene>